<proteinExistence type="predicted"/>
<reference evidence="1" key="1">
    <citation type="submission" date="2021-01" db="EMBL/GenBank/DDBJ databases">
        <authorList>
            <person name="Corre E."/>
            <person name="Pelletier E."/>
            <person name="Niang G."/>
            <person name="Scheremetjew M."/>
            <person name="Finn R."/>
            <person name="Kale V."/>
            <person name="Holt S."/>
            <person name="Cochrane G."/>
            <person name="Meng A."/>
            <person name="Brown T."/>
            <person name="Cohen L."/>
        </authorList>
    </citation>
    <scope>NUCLEOTIDE SEQUENCE</scope>
    <source>
        <strain evidence="1">CCMP 410</strain>
    </source>
</reference>
<protein>
    <submittedName>
        <fullName evidence="1">Uncharacterized protein</fullName>
    </submittedName>
</protein>
<accession>A0A7S1VAQ4</accession>
<organism evidence="1">
    <name type="scientific">Grammatophora oceanica</name>
    <dbReference type="NCBI Taxonomy" id="210454"/>
    <lineage>
        <taxon>Eukaryota</taxon>
        <taxon>Sar</taxon>
        <taxon>Stramenopiles</taxon>
        <taxon>Ochrophyta</taxon>
        <taxon>Bacillariophyta</taxon>
        <taxon>Fragilariophyceae</taxon>
        <taxon>Fragilariophycidae</taxon>
        <taxon>Rhabdonematales</taxon>
        <taxon>Grammatophoraceae</taxon>
        <taxon>Grammatophora</taxon>
    </lineage>
</organism>
<sequence length="188" mass="20900">MMLLAPQLRDSIPEGFTVIERTPRNHVADIGRSATSPMFLAMRQRLASLEPLRPLPLVKISMQQQKQVPDGGDKKQVSRRKARMRAYYSTDGATIAFICRSLPYHRYPSFAQFEFCNDSSLSYSSVAEGAVGIHVYLFSSDVEDLFETDDDRTIVYSNLASSSMTSYFHLSSVGGGDHSVAEDSTFGP</sequence>
<dbReference type="EMBL" id="HBGK01033078">
    <property type="protein sequence ID" value="CAD9291676.1"/>
    <property type="molecule type" value="Transcribed_RNA"/>
</dbReference>
<dbReference type="AlphaFoldDB" id="A0A7S1VAQ4"/>
<name>A0A7S1VAQ4_9STRA</name>
<gene>
    <name evidence="1" type="ORF">GOCE00092_LOCUS17209</name>
</gene>
<evidence type="ECO:0000313" key="1">
    <source>
        <dbReference type="EMBL" id="CAD9291676.1"/>
    </source>
</evidence>